<evidence type="ECO:0000259" key="2">
    <source>
        <dbReference type="SMART" id="SM00418"/>
    </source>
</evidence>
<dbReference type="OrthoDB" id="3375207at2"/>
<dbReference type="Pfam" id="PF12840">
    <property type="entry name" value="HTH_20"/>
    <property type="match status" value="1"/>
</dbReference>
<dbReference type="PANTHER" id="PTHR30363">
    <property type="entry name" value="HTH-TYPE TRANSCRIPTIONAL REGULATOR SRLR-RELATED"/>
    <property type="match status" value="1"/>
</dbReference>
<dbReference type="RefSeq" id="WP_092565919.1">
    <property type="nucleotide sequence ID" value="NZ_FNQV01000016.1"/>
</dbReference>
<dbReference type="InterPro" id="IPR001845">
    <property type="entry name" value="HTH_ArsR_DNA-bd_dom"/>
</dbReference>
<dbReference type="InterPro" id="IPR050313">
    <property type="entry name" value="Carb_Metab_HTH_regulators"/>
</dbReference>
<name>A0A1H4DDQ9_9ACTO</name>
<feature type="domain" description="HTH arsR-type" evidence="2">
    <location>
        <begin position="26"/>
        <end position="131"/>
    </location>
</feature>
<dbReference type="EMBL" id="FNQV01000016">
    <property type="protein sequence ID" value="SEA70382.1"/>
    <property type="molecule type" value="Genomic_DNA"/>
</dbReference>
<dbReference type="InterPro" id="IPR036388">
    <property type="entry name" value="WH-like_DNA-bd_sf"/>
</dbReference>
<dbReference type="Proteomes" id="UP000199288">
    <property type="component" value="Unassembled WGS sequence"/>
</dbReference>
<organism evidence="3 4">
    <name type="scientific">Bowdeniella nasicola</name>
    <dbReference type="NCBI Taxonomy" id="208480"/>
    <lineage>
        <taxon>Bacteria</taxon>
        <taxon>Bacillati</taxon>
        <taxon>Actinomycetota</taxon>
        <taxon>Actinomycetes</taxon>
        <taxon>Actinomycetales</taxon>
        <taxon>Actinomycetaceae</taxon>
        <taxon>Bowdeniella</taxon>
    </lineage>
</organism>
<sequence>MSNNVSGATPATEILARSEHGELSEDGATRARILDLIIERGPITARELASILELTAAAIRRHLSILLDHELISDHEAAPAGARGRGRPARHFIATDKGRGGAANPYSTLASEALVQLAEIAGADAVETFAKERFSRLAEKYRPQVEAAGADPLARAEALAEALTADGYAATVRPVGEGSIALQLCQGHCPVQAVAENFPQLCEAETQAFSTLLGVHVQRLATLASGEHVCTTHVPLFIRPRRDSEGNHDH</sequence>
<evidence type="ECO:0000313" key="4">
    <source>
        <dbReference type="Proteomes" id="UP000199288"/>
    </source>
</evidence>
<gene>
    <name evidence="3" type="ORF">SAMN02910418_02200</name>
</gene>
<evidence type="ECO:0000313" key="3">
    <source>
        <dbReference type="EMBL" id="SEA70382.1"/>
    </source>
</evidence>
<dbReference type="AlphaFoldDB" id="A0A1H4DDQ9"/>
<dbReference type="GO" id="GO:0003700">
    <property type="term" value="F:DNA-binding transcription factor activity"/>
    <property type="evidence" value="ECO:0007669"/>
    <property type="project" value="InterPro"/>
</dbReference>
<dbReference type="SUPFAM" id="SSF46785">
    <property type="entry name" value="Winged helix' DNA-binding domain"/>
    <property type="match status" value="1"/>
</dbReference>
<keyword evidence="4" id="KW-1185">Reference proteome</keyword>
<dbReference type="Gene3D" id="1.10.10.10">
    <property type="entry name" value="Winged helix-like DNA-binding domain superfamily/Winged helix DNA-binding domain"/>
    <property type="match status" value="1"/>
</dbReference>
<feature type="region of interest" description="Disordered" evidence="1">
    <location>
        <begin position="1"/>
        <end position="22"/>
    </location>
</feature>
<dbReference type="InterPro" id="IPR011991">
    <property type="entry name" value="ArsR-like_HTH"/>
</dbReference>
<accession>A0A1H4DDQ9</accession>
<dbReference type="PANTHER" id="PTHR30363:SF28">
    <property type="entry name" value="TRANSCRIPTIONAL REGULATORY PROTEIN-RELATED"/>
    <property type="match status" value="1"/>
</dbReference>
<dbReference type="SMART" id="SM00418">
    <property type="entry name" value="HTH_ARSR"/>
    <property type="match status" value="1"/>
</dbReference>
<reference evidence="4" key="1">
    <citation type="submission" date="2016-10" db="EMBL/GenBank/DDBJ databases">
        <authorList>
            <person name="Varghese N."/>
            <person name="Submissions S."/>
        </authorList>
    </citation>
    <scope>NUCLEOTIDE SEQUENCE [LARGE SCALE GENOMIC DNA]</scope>
    <source>
        <strain evidence="4">KPR-1</strain>
    </source>
</reference>
<dbReference type="InterPro" id="IPR036390">
    <property type="entry name" value="WH_DNA-bd_sf"/>
</dbReference>
<proteinExistence type="predicted"/>
<protein>
    <submittedName>
        <fullName evidence="3">Predicted transcriptional regulator, ArsR family</fullName>
    </submittedName>
</protein>
<dbReference type="CDD" id="cd00090">
    <property type="entry name" value="HTH_ARSR"/>
    <property type="match status" value="1"/>
</dbReference>
<evidence type="ECO:0000256" key="1">
    <source>
        <dbReference type="SAM" id="MobiDB-lite"/>
    </source>
</evidence>